<evidence type="ECO:0000313" key="1">
    <source>
        <dbReference type="EMBL" id="SDX19139.1"/>
    </source>
</evidence>
<dbReference type="AlphaFoldDB" id="A0A1H2ZQW5"/>
<sequence>MRPAVSSENLITASGVAPLEFTMEVLRKLDVFAPDTLHAWFDTSTAEAVGFLGAPIYRQDRFQA</sequence>
<reference evidence="1 2" key="1">
    <citation type="submission" date="2016-10" db="EMBL/GenBank/DDBJ databases">
        <authorList>
            <person name="de Groot N.N."/>
        </authorList>
    </citation>
    <scope>NUCLEOTIDE SEQUENCE [LARGE SCALE GENOMIC DNA]</scope>
    <source>
        <strain evidence="1 2">DSM 45610</strain>
    </source>
</reference>
<dbReference type="Proteomes" id="UP000198534">
    <property type="component" value="Unassembled WGS sequence"/>
</dbReference>
<proteinExistence type="predicted"/>
<dbReference type="Gene3D" id="3.40.50.880">
    <property type="match status" value="1"/>
</dbReference>
<dbReference type="InterPro" id="IPR029062">
    <property type="entry name" value="Class_I_gatase-like"/>
</dbReference>
<evidence type="ECO:0000313" key="2">
    <source>
        <dbReference type="Proteomes" id="UP000198534"/>
    </source>
</evidence>
<protein>
    <submittedName>
        <fullName evidence="1">Uncharacterized protein</fullName>
    </submittedName>
</protein>
<dbReference type="STRING" id="1048340.SAMN05444487_111148"/>
<accession>A0A1H2ZQW5</accession>
<name>A0A1H2ZQW5_9BACL</name>
<keyword evidence="2" id="KW-1185">Reference proteome</keyword>
<gene>
    <name evidence="1" type="ORF">SAMN05444487_111148</name>
</gene>
<organism evidence="1 2">
    <name type="scientific">Marininema mesophilum</name>
    <dbReference type="NCBI Taxonomy" id="1048340"/>
    <lineage>
        <taxon>Bacteria</taxon>
        <taxon>Bacillati</taxon>
        <taxon>Bacillota</taxon>
        <taxon>Bacilli</taxon>
        <taxon>Bacillales</taxon>
        <taxon>Thermoactinomycetaceae</taxon>
        <taxon>Marininema</taxon>
    </lineage>
</organism>
<dbReference type="EMBL" id="FNNQ01000011">
    <property type="protein sequence ID" value="SDX19139.1"/>
    <property type="molecule type" value="Genomic_DNA"/>
</dbReference>